<dbReference type="AlphaFoldDB" id="A0A8J3VW44"/>
<dbReference type="EMBL" id="BONZ01000125">
    <property type="protein sequence ID" value="GIH21357.1"/>
    <property type="molecule type" value="Genomic_DNA"/>
</dbReference>
<comment type="caution">
    <text evidence="1">The sequence shown here is derived from an EMBL/GenBank/DDBJ whole genome shotgun (WGS) entry which is preliminary data.</text>
</comment>
<sequence>MIATTARLAAIEDAARDVSRMLPLRIENGDSTVLGPGKLDAASPARQLTLKPTNDANSFSVAEPGRETSVKARTDHIAYENDLDRQQDPSPVFCGKRGRAVDLLP</sequence>
<organism evidence="1 2">
    <name type="scientific">Rugosimonospora africana</name>
    <dbReference type="NCBI Taxonomy" id="556532"/>
    <lineage>
        <taxon>Bacteria</taxon>
        <taxon>Bacillati</taxon>
        <taxon>Actinomycetota</taxon>
        <taxon>Actinomycetes</taxon>
        <taxon>Micromonosporales</taxon>
        <taxon>Micromonosporaceae</taxon>
        <taxon>Rugosimonospora</taxon>
    </lineage>
</organism>
<protein>
    <submittedName>
        <fullName evidence="1">Uncharacterized protein</fullName>
    </submittedName>
</protein>
<dbReference type="Proteomes" id="UP000642748">
    <property type="component" value="Unassembled WGS sequence"/>
</dbReference>
<proteinExistence type="predicted"/>
<evidence type="ECO:0000313" key="1">
    <source>
        <dbReference type="EMBL" id="GIH21357.1"/>
    </source>
</evidence>
<reference evidence="1" key="1">
    <citation type="submission" date="2021-01" db="EMBL/GenBank/DDBJ databases">
        <title>Whole genome shotgun sequence of Rugosimonospora africana NBRC 104875.</title>
        <authorList>
            <person name="Komaki H."/>
            <person name="Tamura T."/>
        </authorList>
    </citation>
    <scope>NUCLEOTIDE SEQUENCE</scope>
    <source>
        <strain evidence="1">NBRC 104875</strain>
    </source>
</reference>
<evidence type="ECO:0000313" key="2">
    <source>
        <dbReference type="Proteomes" id="UP000642748"/>
    </source>
</evidence>
<keyword evidence="2" id="KW-1185">Reference proteome</keyword>
<gene>
    <name evidence="1" type="ORF">Raf01_95290</name>
</gene>
<name>A0A8J3VW44_9ACTN</name>
<accession>A0A8J3VW44</accession>